<dbReference type="Gene3D" id="3.40.50.720">
    <property type="entry name" value="NAD(P)-binding Rossmann-like Domain"/>
    <property type="match status" value="1"/>
</dbReference>
<evidence type="ECO:0000313" key="4">
    <source>
        <dbReference type="Proteomes" id="UP000249061"/>
    </source>
</evidence>
<reference evidence="3 4" key="1">
    <citation type="submission" date="2017-08" db="EMBL/GenBank/DDBJ databases">
        <title>Infants hospitalized years apart are colonized by the same room-sourced microbial strains.</title>
        <authorList>
            <person name="Brooks B."/>
            <person name="Olm M.R."/>
            <person name="Firek B.A."/>
            <person name="Baker R."/>
            <person name="Thomas B.C."/>
            <person name="Morowitz M.J."/>
            <person name="Banfield J.F."/>
        </authorList>
    </citation>
    <scope>NUCLEOTIDE SEQUENCE [LARGE SCALE GENOMIC DNA]</scope>
    <source>
        <strain evidence="3">S2_003_000_R2_14</strain>
    </source>
</reference>
<dbReference type="GO" id="GO:0016491">
    <property type="term" value="F:oxidoreductase activity"/>
    <property type="evidence" value="ECO:0007669"/>
    <property type="project" value="UniProtKB-KW"/>
</dbReference>
<dbReference type="PANTHER" id="PTHR43639:SF1">
    <property type="entry name" value="SHORT-CHAIN DEHYDROGENASE_REDUCTASE FAMILY PROTEIN"/>
    <property type="match status" value="1"/>
</dbReference>
<proteinExistence type="inferred from homology"/>
<comment type="similarity">
    <text evidence="1">Belongs to the short-chain dehydrogenases/reductases (SDR) family.</text>
</comment>
<evidence type="ECO:0000256" key="1">
    <source>
        <dbReference type="ARBA" id="ARBA00006484"/>
    </source>
</evidence>
<keyword evidence="2" id="KW-0560">Oxidoreductase</keyword>
<dbReference type="InterPro" id="IPR036291">
    <property type="entry name" value="NAD(P)-bd_dom_sf"/>
</dbReference>
<organism evidence="3 4">
    <name type="scientific">Archangium gephyra</name>
    <dbReference type="NCBI Taxonomy" id="48"/>
    <lineage>
        <taxon>Bacteria</taxon>
        <taxon>Pseudomonadati</taxon>
        <taxon>Myxococcota</taxon>
        <taxon>Myxococcia</taxon>
        <taxon>Myxococcales</taxon>
        <taxon>Cystobacterineae</taxon>
        <taxon>Archangiaceae</taxon>
        <taxon>Archangium</taxon>
    </lineage>
</organism>
<name>A0A2W5T917_9BACT</name>
<dbReference type="Proteomes" id="UP000249061">
    <property type="component" value="Unassembled WGS sequence"/>
</dbReference>
<dbReference type="InterPro" id="IPR002347">
    <property type="entry name" value="SDR_fam"/>
</dbReference>
<gene>
    <name evidence="3" type="ORF">DI536_16940</name>
</gene>
<protein>
    <submittedName>
        <fullName evidence="3">Molecular chaperone</fullName>
    </submittedName>
</protein>
<evidence type="ECO:0000256" key="2">
    <source>
        <dbReference type="ARBA" id="ARBA00023002"/>
    </source>
</evidence>
<sequence>MTQVALITGGSRGVGRALSLRLAKAGYDIVSTYRRDVEAAQALEKDVTALGRKCITLVADQLEPESLEPVFKRITEEFGRLDVLVANAASTKFAPLMDTKLHQMDKTFNVTVKSFLYMAQLAQPLMTGRNGRIVMVSGMDSRIPLPFHGLLGAMKGAMEILVRYLAAELSADGIRVNAVNPGYIDTESSRFYVGEENWKKMEETLNSMVPSGHIGSADEIAEAIEWVASVNSRYVNGTTINVDGGLEANYQFFITSKLA</sequence>
<dbReference type="PRINTS" id="PR00081">
    <property type="entry name" value="GDHRDH"/>
</dbReference>
<dbReference type="Pfam" id="PF13561">
    <property type="entry name" value="adh_short_C2"/>
    <property type="match status" value="1"/>
</dbReference>
<dbReference type="EMBL" id="QFQP01000013">
    <property type="protein sequence ID" value="PZR12009.1"/>
    <property type="molecule type" value="Genomic_DNA"/>
</dbReference>
<accession>A0A2W5T917</accession>
<evidence type="ECO:0000313" key="3">
    <source>
        <dbReference type="EMBL" id="PZR12009.1"/>
    </source>
</evidence>
<dbReference type="AlphaFoldDB" id="A0A2W5T917"/>
<dbReference type="SUPFAM" id="SSF51735">
    <property type="entry name" value="NAD(P)-binding Rossmann-fold domains"/>
    <property type="match status" value="1"/>
</dbReference>
<dbReference type="FunFam" id="3.40.50.720:FF:000084">
    <property type="entry name" value="Short-chain dehydrogenase reductase"/>
    <property type="match status" value="1"/>
</dbReference>
<dbReference type="PANTHER" id="PTHR43639">
    <property type="entry name" value="OXIDOREDUCTASE, SHORT-CHAIN DEHYDROGENASE/REDUCTASE FAMILY (AFU_ORTHOLOGUE AFUA_5G02870)"/>
    <property type="match status" value="1"/>
</dbReference>
<comment type="caution">
    <text evidence="3">The sequence shown here is derived from an EMBL/GenBank/DDBJ whole genome shotgun (WGS) entry which is preliminary data.</text>
</comment>